<accession>A0A1Q9F1E0</accession>
<organism evidence="1 2">
    <name type="scientific">Symbiodinium microadriaticum</name>
    <name type="common">Dinoflagellate</name>
    <name type="synonym">Zooxanthella microadriatica</name>
    <dbReference type="NCBI Taxonomy" id="2951"/>
    <lineage>
        <taxon>Eukaryota</taxon>
        <taxon>Sar</taxon>
        <taxon>Alveolata</taxon>
        <taxon>Dinophyceae</taxon>
        <taxon>Suessiales</taxon>
        <taxon>Symbiodiniaceae</taxon>
        <taxon>Symbiodinium</taxon>
    </lineage>
</organism>
<sequence length="341" mass="36420">MSQHEEGSQTTPPASNVMGVRLVIHWQEEAIMAGVRTEEVVLSVKSVAKGGAIALSEVRFHASSPSVLSPFNLIRIEGKAGSLTGRGGGGPRGGSPADHGVPATYVTYHPEQTLPALRETSPSSLHTWAGWASRFALPLRLTGQLGPMRSRSSPHAALPPAFAHWTVRALSGEHTPACLRAAEESRSLLVAEGWSEPDELARGAAPRAAEADADIELGEWRHGWQRHASRTRNLFFRDHVLLPSLPPASRAMLRSQAGPHAGAWLTAIPSDRHTSLAPDVMLIALRRRLRLPLPLAPATCGDRDAPGCGQRSDALGDQCPLTGLVGPTRKSRRAGVVLSRP</sequence>
<dbReference type="AlphaFoldDB" id="A0A1Q9F1E0"/>
<comment type="caution">
    <text evidence="1">The sequence shown here is derived from an EMBL/GenBank/DDBJ whole genome shotgun (WGS) entry which is preliminary data.</text>
</comment>
<dbReference type="EMBL" id="LSRX01000027">
    <property type="protein sequence ID" value="OLQ13477.1"/>
    <property type="molecule type" value="Genomic_DNA"/>
</dbReference>
<dbReference type="OrthoDB" id="444472at2759"/>
<evidence type="ECO:0000313" key="1">
    <source>
        <dbReference type="EMBL" id="OLQ13477.1"/>
    </source>
</evidence>
<protein>
    <submittedName>
        <fullName evidence="1">Uncharacterized protein</fullName>
    </submittedName>
</protein>
<evidence type="ECO:0000313" key="2">
    <source>
        <dbReference type="Proteomes" id="UP000186817"/>
    </source>
</evidence>
<gene>
    <name evidence="1" type="ORF">AK812_SmicGene2446</name>
</gene>
<dbReference type="Proteomes" id="UP000186817">
    <property type="component" value="Unassembled WGS sequence"/>
</dbReference>
<keyword evidence="2" id="KW-1185">Reference proteome</keyword>
<proteinExistence type="predicted"/>
<name>A0A1Q9F1E0_SYMMI</name>
<reference evidence="1 2" key="1">
    <citation type="submission" date="2016-02" db="EMBL/GenBank/DDBJ databases">
        <title>Genome analysis of coral dinoflagellate symbionts highlights evolutionary adaptations to a symbiotic lifestyle.</title>
        <authorList>
            <person name="Aranda M."/>
            <person name="Li Y."/>
            <person name="Liew Y.J."/>
            <person name="Baumgarten S."/>
            <person name="Simakov O."/>
            <person name="Wilson M."/>
            <person name="Piel J."/>
            <person name="Ashoor H."/>
            <person name="Bougouffa S."/>
            <person name="Bajic V.B."/>
            <person name="Ryu T."/>
            <person name="Ravasi T."/>
            <person name="Bayer T."/>
            <person name="Micklem G."/>
            <person name="Kim H."/>
            <person name="Bhak J."/>
            <person name="Lajeunesse T.C."/>
            <person name="Voolstra C.R."/>
        </authorList>
    </citation>
    <scope>NUCLEOTIDE SEQUENCE [LARGE SCALE GENOMIC DNA]</scope>
    <source>
        <strain evidence="1 2">CCMP2467</strain>
    </source>
</reference>